<dbReference type="GO" id="GO:0005524">
    <property type="term" value="F:ATP binding"/>
    <property type="evidence" value="ECO:0007669"/>
    <property type="project" value="UniProtKB-KW"/>
</dbReference>
<dbReference type="GO" id="GO:0006412">
    <property type="term" value="P:translation"/>
    <property type="evidence" value="ECO:0007669"/>
    <property type="project" value="UniProtKB-UniRule"/>
</dbReference>
<evidence type="ECO:0000256" key="2">
    <source>
        <dbReference type="ARBA" id="ARBA00011123"/>
    </source>
</evidence>
<dbReference type="InterPro" id="IPR003837">
    <property type="entry name" value="GatC"/>
</dbReference>
<keyword evidence="6" id="KW-0648">Protein biosynthesis</keyword>
<dbReference type="KEGG" id="jpo:G7058_04645"/>
<dbReference type="GO" id="GO:0070681">
    <property type="term" value="P:glutaminyl-tRNAGln biosynthesis via transamidation"/>
    <property type="evidence" value="ECO:0007669"/>
    <property type="project" value="TreeGrafter"/>
</dbReference>
<dbReference type="SUPFAM" id="SSF141000">
    <property type="entry name" value="Glu-tRNAGln amidotransferase C subunit"/>
    <property type="match status" value="1"/>
</dbReference>
<dbReference type="PANTHER" id="PTHR15004:SF0">
    <property type="entry name" value="GLUTAMYL-TRNA(GLN) AMIDOTRANSFERASE SUBUNIT C, MITOCHONDRIAL"/>
    <property type="match status" value="1"/>
</dbReference>
<keyword evidence="6" id="KW-0436">Ligase</keyword>
<keyword evidence="6" id="KW-0547">Nucleotide-binding</keyword>
<evidence type="ECO:0000313" key="7">
    <source>
        <dbReference type="EMBL" id="QIK51408.1"/>
    </source>
</evidence>
<evidence type="ECO:0000313" key="8">
    <source>
        <dbReference type="Proteomes" id="UP000501830"/>
    </source>
</evidence>
<reference evidence="7 8" key="1">
    <citation type="journal article" date="2017" name="Int. J. Syst. Evol. Microbiol.">
        <title>Jeotgalibaca porci sp. nov. and Jeotgalibaca arthritidis sp. nov., isolated from pigs, and emended description of the genus Jeotgalibaca.</title>
        <authorList>
            <person name="Zamora L."/>
            <person name="Perez-Sancho M."/>
            <person name="Dominguez L."/>
            <person name="Fernandez-Garayzabal J.F."/>
            <person name="Vela A.I."/>
        </authorList>
    </citation>
    <scope>NUCLEOTIDE SEQUENCE [LARGE SCALE GENOMIC DNA]</scope>
    <source>
        <strain evidence="7 8">CCUG 69148</strain>
    </source>
</reference>
<keyword evidence="8" id="KW-1185">Reference proteome</keyword>
<gene>
    <name evidence="6 7" type="primary">gatC</name>
    <name evidence="7" type="ORF">G7058_04645</name>
</gene>
<comment type="similarity">
    <text evidence="1 6">Belongs to the GatC family.</text>
</comment>
<evidence type="ECO:0000256" key="5">
    <source>
        <dbReference type="ARBA" id="ARBA00047913"/>
    </source>
</evidence>
<dbReference type="RefSeq" id="WP_166062463.1">
    <property type="nucleotide sequence ID" value="NZ_CP049889.1"/>
</dbReference>
<dbReference type="EMBL" id="CP049889">
    <property type="protein sequence ID" value="QIK51408.1"/>
    <property type="molecule type" value="Genomic_DNA"/>
</dbReference>
<comment type="subunit">
    <text evidence="2 6">Heterotrimer of A, B and C subunits.</text>
</comment>
<evidence type="ECO:0000256" key="1">
    <source>
        <dbReference type="ARBA" id="ARBA00010757"/>
    </source>
</evidence>
<evidence type="ECO:0000256" key="6">
    <source>
        <dbReference type="HAMAP-Rule" id="MF_00122"/>
    </source>
</evidence>
<dbReference type="HAMAP" id="MF_00122">
    <property type="entry name" value="GatC"/>
    <property type="match status" value="1"/>
</dbReference>
<accession>A0A6G7WGU1</accession>
<comment type="catalytic activity">
    <reaction evidence="4 6">
        <text>L-aspartyl-tRNA(Asn) + L-glutamine + ATP + H2O = L-asparaginyl-tRNA(Asn) + L-glutamate + ADP + phosphate + 2 H(+)</text>
        <dbReference type="Rhea" id="RHEA:14513"/>
        <dbReference type="Rhea" id="RHEA-COMP:9674"/>
        <dbReference type="Rhea" id="RHEA-COMP:9677"/>
        <dbReference type="ChEBI" id="CHEBI:15377"/>
        <dbReference type="ChEBI" id="CHEBI:15378"/>
        <dbReference type="ChEBI" id="CHEBI:29985"/>
        <dbReference type="ChEBI" id="CHEBI:30616"/>
        <dbReference type="ChEBI" id="CHEBI:43474"/>
        <dbReference type="ChEBI" id="CHEBI:58359"/>
        <dbReference type="ChEBI" id="CHEBI:78515"/>
        <dbReference type="ChEBI" id="CHEBI:78516"/>
        <dbReference type="ChEBI" id="CHEBI:456216"/>
    </reaction>
</comment>
<evidence type="ECO:0000256" key="4">
    <source>
        <dbReference type="ARBA" id="ARBA00047380"/>
    </source>
</evidence>
<dbReference type="AlphaFoldDB" id="A0A6G7WGU1"/>
<dbReference type="InterPro" id="IPR036113">
    <property type="entry name" value="Asp/Glu-ADT_sf_sub_c"/>
</dbReference>
<comment type="function">
    <text evidence="3 6">Allows the formation of correctly charged Asn-tRNA(Asn) or Gln-tRNA(Gln) through the transamidation of misacylated Asp-tRNA(Asn) or Glu-tRNA(Gln) in organisms which lack either or both of asparaginyl-tRNA or glutaminyl-tRNA synthetases. The reaction takes place in the presence of glutamine and ATP through an activated phospho-Asp-tRNA(Asn) or phospho-Glu-tRNA(Gln).</text>
</comment>
<dbReference type="GO" id="GO:0006450">
    <property type="term" value="P:regulation of translational fidelity"/>
    <property type="evidence" value="ECO:0007669"/>
    <property type="project" value="InterPro"/>
</dbReference>
<keyword evidence="7" id="KW-0808">Transferase</keyword>
<sequence>MGISEESVRHVAGLSKLEFKDEEIAHFTEQMGAILDMVEQLNSVDTTGVPVTTHGVVLKNVMRPDVAEPGTDRDLLFKNVKTEDHGMIQVPAILDNEVEGA</sequence>
<dbReference type="EC" id="6.3.5.-" evidence="6"/>
<dbReference type="Gene3D" id="1.10.20.60">
    <property type="entry name" value="Glu-tRNAGln amidotransferase C subunit, N-terminal domain"/>
    <property type="match status" value="1"/>
</dbReference>
<dbReference type="Proteomes" id="UP000501830">
    <property type="component" value="Chromosome"/>
</dbReference>
<dbReference type="Pfam" id="PF02686">
    <property type="entry name" value="GatC"/>
    <property type="match status" value="1"/>
</dbReference>
<proteinExistence type="inferred from homology"/>
<dbReference type="GO" id="GO:0016740">
    <property type="term" value="F:transferase activity"/>
    <property type="evidence" value="ECO:0007669"/>
    <property type="project" value="UniProtKB-KW"/>
</dbReference>
<name>A0A6G7WGU1_9LACT</name>
<dbReference type="GeneID" id="94552556"/>
<organism evidence="7 8">
    <name type="scientific">Jeotgalibaca porci</name>
    <dbReference type="NCBI Taxonomy" id="1868793"/>
    <lineage>
        <taxon>Bacteria</taxon>
        <taxon>Bacillati</taxon>
        <taxon>Bacillota</taxon>
        <taxon>Bacilli</taxon>
        <taxon>Lactobacillales</taxon>
        <taxon>Carnobacteriaceae</taxon>
        <taxon>Jeotgalibaca</taxon>
    </lineage>
</organism>
<keyword evidence="6" id="KW-0067">ATP-binding</keyword>
<evidence type="ECO:0000256" key="3">
    <source>
        <dbReference type="ARBA" id="ARBA00024799"/>
    </source>
</evidence>
<dbReference type="NCBIfam" id="TIGR00135">
    <property type="entry name" value="gatC"/>
    <property type="match status" value="1"/>
</dbReference>
<dbReference type="PANTHER" id="PTHR15004">
    <property type="entry name" value="GLUTAMYL-TRNA(GLN) AMIDOTRANSFERASE SUBUNIT C, MITOCHONDRIAL"/>
    <property type="match status" value="1"/>
</dbReference>
<protein>
    <recommendedName>
        <fullName evidence="6">Aspartyl/glutamyl-tRNA(Asn/Gln) amidotransferase subunit C</fullName>
        <shortName evidence="6">Asp/Glu-ADT subunit C</shortName>
        <ecNumber evidence="6">6.3.5.-</ecNumber>
    </recommendedName>
</protein>
<comment type="catalytic activity">
    <reaction evidence="5 6">
        <text>L-glutamyl-tRNA(Gln) + L-glutamine + ATP + H2O = L-glutaminyl-tRNA(Gln) + L-glutamate + ADP + phosphate + H(+)</text>
        <dbReference type="Rhea" id="RHEA:17521"/>
        <dbReference type="Rhea" id="RHEA-COMP:9681"/>
        <dbReference type="Rhea" id="RHEA-COMP:9684"/>
        <dbReference type="ChEBI" id="CHEBI:15377"/>
        <dbReference type="ChEBI" id="CHEBI:15378"/>
        <dbReference type="ChEBI" id="CHEBI:29985"/>
        <dbReference type="ChEBI" id="CHEBI:30616"/>
        <dbReference type="ChEBI" id="CHEBI:43474"/>
        <dbReference type="ChEBI" id="CHEBI:58359"/>
        <dbReference type="ChEBI" id="CHEBI:78520"/>
        <dbReference type="ChEBI" id="CHEBI:78521"/>
        <dbReference type="ChEBI" id="CHEBI:456216"/>
    </reaction>
</comment>
<dbReference type="GO" id="GO:0050567">
    <property type="term" value="F:glutaminyl-tRNA synthase (glutamine-hydrolyzing) activity"/>
    <property type="evidence" value="ECO:0007669"/>
    <property type="project" value="UniProtKB-UniRule"/>
</dbReference>